<feature type="transmembrane region" description="Helical" evidence="5">
    <location>
        <begin position="117"/>
        <end position="142"/>
    </location>
</feature>
<evidence type="ECO:0000313" key="8">
    <source>
        <dbReference type="Proteomes" id="UP000031364"/>
    </source>
</evidence>
<feature type="transmembrane region" description="Helical" evidence="5">
    <location>
        <begin position="81"/>
        <end position="105"/>
    </location>
</feature>
<keyword evidence="4 5" id="KW-0472">Membrane</keyword>
<proteinExistence type="predicted"/>
<protein>
    <submittedName>
        <fullName evidence="7">Polysaccharide synthesis protein GtrA</fullName>
    </submittedName>
</protein>
<evidence type="ECO:0000259" key="6">
    <source>
        <dbReference type="Pfam" id="PF04138"/>
    </source>
</evidence>
<accession>A0ABR4ZE39</accession>
<name>A0ABR4ZE39_9NOCA</name>
<evidence type="ECO:0000256" key="2">
    <source>
        <dbReference type="ARBA" id="ARBA00022692"/>
    </source>
</evidence>
<dbReference type="Pfam" id="PF04138">
    <property type="entry name" value="GtrA_DPMS_TM"/>
    <property type="match status" value="1"/>
</dbReference>
<dbReference type="EMBL" id="JNFP01000020">
    <property type="protein sequence ID" value="KIA63526.1"/>
    <property type="molecule type" value="Genomic_DNA"/>
</dbReference>
<gene>
    <name evidence="7" type="ORF">FG87_18450</name>
</gene>
<evidence type="ECO:0000256" key="5">
    <source>
        <dbReference type="SAM" id="Phobius"/>
    </source>
</evidence>
<evidence type="ECO:0000256" key="4">
    <source>
        <dbReference type="ARBA" id="ARBA00023136"/>
    </source>
</evidence>
<dbReference type="InterPro" id="IPR007267">
    <property type="entry name" value="GtrA_DPMS_TM"/>
</dbReference>
<feature type="transmembrane region" description="Helical" evidence="5">
    <location>
        <begin position="148"/>
        <end position="169"/>
    </location>
</feature>
<evidence type="ECO:0000256" key="1">
    <source>
        <dbReference type="ARBA" id="ARBA00004141"/>
    </source>
</evidence>
<keyword evidence="2 5" id="KW-0812">Transmembrane</keyword>
<evidence type="ECO:0000313" key="7">
    <source>
        <dbReference type="EMBL" id="KIA63526.1"/>
    </source>
</evidence>
<sequence length="189" mass="20606">MPDDHLVVTCRWHPGSVHEPAQTTDNIADRFTRWCEAVVARLPWGLNRLVAPTFLGFALINSFTFGVDLALLTLFHGGLGLPVWLSVSVAYVCAFGLSFVLNRTFNFHSHAPVGKQAGVYVVVVAINYAAFILGVGSGLTALGVDYHLARLLAGGCEAVYMYSAMRWVVFRRDAKAEVAPPRDVRSPTS</sequence>
<keyword evidence="8" id="KW-1185">Reference proteome</keyword>
<keyword evidence="3 5" id="KW-1133">Transmembrane helix</keyword>
<evidence type="ECO:0000256" key="3">
    <source>
        <dbReference type="ARBA" id="ARBA00022989"/>
    </source>
</evidence>
<dbReference type="Proteomes" id="UP000031364">
    <property type="component" value="Unassembled WGS sequence"/>
</dbReference>
<reference evidence="7 8" key="1">
    <citation type="journal article" date="2014" name="Int. J. Syst. Evol. Microbiol.">
        <title>Nocardia vulneris sp. nov., isolated from wounds of human patients in North America.</title>
        <authorList>
            <person name="Lasker B.A."/>
            <person name="Bell M."/>
            <person name="Klenk H.P."/>
            <person name="Sproer C."/>
            <person name="Schumann C."/>
            <person name="Schumann P."/>
            <person name="Brown J.M."/>
        </authorList>
    </citation>
    <scope>NUCLEOTIDE SEQUENCE [LARGE SCALE GENOMIC DNA]</scope>
    <source>
        <strain evidence="7 8">W9851</strain>
    </source>
</reference>
<feature type="domain" description="GtrA/DPMS transmembrane" evidence="6">
    <location>
        <begin position="57"/>
        <end position="170"/>
    </location>
</feature>
<comment type="subcellular location">
    <subcellularLocation>
        <location evidence="1">Membrane</location>
        <topology evidence="1">Multi-pass membrane protein</topology>
    </subcellularLocation>
</comment>
<organism evidence="7 8">
    <name type="scientific">Nocardia vulneris</name>
    <dbReference type="NCBI Taxonomy" id="1141657"/>
    <lineage>
        <taxon>Bacteria</taxon>
        <taxon>Bacillati</taxon>
        <taxon>Actinomycetota</taxon>
        <taxon>Actinomycetes</taxon>
        <taxon>Mycobacteriales</taxon>
        <taxon>Nocardiaceae</taxon>
        <taxon>Nocardia</taxon>
    </lineage>
</organism>
<comment type="caution">
    <text evidence="7">The sequence shown here is derived from an EMBL/GenBank/DDBJ whole genome shotgun (WGS) entry which is preliminary data.</text>
</comment>
<feature type="transmembrane region" description="Helical" evidence="5">
    <location>
        <begin position="49"/>
        <end position="75"/>
    </location>
</feature>